<dbReference type="InterPro" id="IPR055217">
    <property type="entry name" value="TPR_EMC2"/>
</dbReference>
<keyword evidence="7" id="KW-1185">Reference proteome</keyword>
<evidence type="ECO:0000259" key="6">
    <source>
        <dbReference type="Pfam" id="PF22890"/>
    </source>
</evidence>
<organism evidence="7 8">
    <name type="scientific">Hydra vulgaris</name>
    <name type="common">Hydra</name>
    <name type="synonym">Hydra attenuata</name>
    <dbReference type="NCBI Taxonomy" id="6087"/>
    <lineage>
        <taxon>Eukaryota</taxon>
        <taxon>Metazoa</taxon>
        <taxon>Cnidaria</taxon>
        <taxon>Hydrozoa</taxon>
        <taxon>Hydroidolina</taxon>
        <taxon>Anthoathecata</taxon>
        <taxon>Aplanulata</taxon>
        <taxon>Hydridae</taxon>
        <taxon>Hydra</taxon>
    </lineage>
</organism>
<dbReference type="SUPFAM" id="SSF48452">
    <property type="entry name" value="TPR-like"/>
    <property type="match status" value="1"/>
</dbReference>
<feature type="repeat" description="TPR" evidence="4">
    <location>
        <begin position="152"/>
        <end position="185"/>
    </location>
</feature>
<dbReference type="GeneID" id="100200408"/>
<keyword evidence="5" id="KW-0472">Membrane</keyword>
<accession>A0ABM4BDG6</accession>
<dbReference type="InterPro" id="IPR039856">
    <property type="entry name" value="EMC2-like"/>
</dbReference>
<evidence type="ECO:0000256" key="2">
    <source>
        <dbReference type="ARBA" id="ARBA00022737"/>
    </source>
</evidence>
<keyword evidence="2" id="KW-0677">Repeat</keyword>
<comment type="function">
    <text evidence="5">Part of the endoplasmic reticulum membrane protein complex (EMC) that enables the energy-independent insertion into endoplasmic reticulum membranes of newly synthesized membrane proteins.</text>
</comment>
<comment type="similarity">
    <text evidence="1 5">Belongs to the EMC2 family.</text>
</comment>
<name>A0ABM4BDG6_HYDVU</name>
<keyword evidence="3 4" id="KW-0802">TPR repeat</keyword>
<evidence type="ECO:0000313" key="7">
    <source>
        <dbReference type="Proteomes" id="UP001652625"/>
    </source>
</evidence>
<proteinExistence type="inferred from homology"/>
<feature type="domain" description="EMC2 TPR-like" evidence="6">
    <location>
        <begin position="88"/>
        <end position="205"/>
    </location>
</feature>
<comment type="subunit">
    <text evidence="5">Component of the ER membrane protein complex (EMC).</text>
</comment>
<evidence type="ECO:0000256" key="5">
    <source>
        <dbReference type="RuleBase" id="RU367091"/>
    </source>
</evidence>
<evidence type="ECO:0000313" key="8">
    <source>
        <dbReference type="RefSeq" id="XP_065646991.1"/>
    </source>
</evidence>
<feature type="repeat" description="TPR" evidence="4">
    <location>
        <begin position="189"/>
        <end position="222"/>
    </location>
</feature>
<evidence type="ECO:0000256" key="4">
    <source>
        <dbReference type="PROSITE-ProRule" id="PRU00339"/>
    </source>
</evidence>
<gene>
    <name evidence="8" type="primary">LOC100200408</name>
</gene>
<dbReference type="Gene3D" id="1.25.40.10">
    <property type="entry name" value="Tetratricopeptide repeat domain"/>
    <property type="match status" value="1"/>
</dbReference>
<keyword evidence="5" id="KW-0256">Endoplasmic reticulum</keyword>
<dbReference type="Pfam" id="PF22890">
    <property type="entry name" value="TPR_EMC2"/>
    <property type="match status" value="1"/>
</dbReference>
<sequence>MSTDEILDLDVARQKMKKWRDDGYRNSDEIISLGECIILDHANKLGDELWLLYEQVCIAAFDCNRMDLALKCLRALDKQFPRSNRVLKLKAMRKEVLGQYNDAKQIYEVMLEDDPANLSIRKRLIALTKIKNDPEETISALNAYLKDFMADQEAWMELSELYIKQQEFSKAAFCMEEVMLSHPHNHLYHQRYAEIQYTINTPDSMEKARMYFAQALKLDPNNVRALYGLFLTTNSCVAKKGTDAMKTCTWTAERIASMFNSNVGEYQKQAVTEMMGSLSITN</sequence>
<dbReference type="PANTHER" id="PTHR12760">
    <property type="entry name" value="TETRATRICOPEPTIDE REPEAT PROTEIN"/>
    <property type="match status" value="1"/>
</dbReference>
<reference evidence="8" key="2">
    <citation type="submission" date="2025-08" db="UniProtKB">
        <authorList>
            <consortium name="RefSeq"/>
        </authorList>
    </citation>
    <scope>IDENTIFICATION</scope>
</reference>
<evidence type="ECO:0000256" key="3">
    <source>
        <dbReference type="ARBA" id="ARBA00022803"/>
    </source>
</evidence>
<dbReference type="InterPro" id="IPR011990">
    <property type="entry name" value="TPR-like_helical_dom_sf"/>
</dbReference>
<comment type="subcellular location">
    <subcellularLocation>
        <location evidence="5">Endoplasmic reticulum membrane</location>
        <topology evidence="5">Peripheral membrane protein</topology>
        <orientation evidence="5">Cytoplasmic side</orientation>
    </subcellularLocation>
</comment>
<dbReference type="PROSITE" id="PS50005">
    <property type="entry name" value="TPR"/>
    <property type="match status" value="2"/>
</dbReference>
<dbReference type="RefSeq" id="XP_065646991.1">
    <property type="nucleotide sequence ID" value="XM_065790919.1"/>
</dbReference>
<protein>
    <recommendedName>
        <fullName evidence="5">ER membrane protein complex subunit 2</fullName>
    </recommendedName>
</protein>
<dbReference type="InterPro" id="IPR019734">
    <property type="entry name" value="TPR_rpt"/>
</dbReference>
<dbReference type="Proteomes" id="UP001652625">
    <property type="component" value="Chromosome 02"/>
</dbReference>
<evidence type="ECO:0000256" key="1">
    <source>
        <dbReference type="ARBA" id="ARBA00010361"/>
    </source>
</evidence>
<reference evidence="7" key="1">
    <citation type="submission" date="2025-05" db="UniProtKB">
        <authorList>
            <consortium name="RefSeq"/>
        </authorList>
    </citation>
    <scope>NUCLEOTIDE SEQUENCE [LARGE SCALE GENOMIC DNA]</scope>
</reference>